<feature type="region of interest" description="Disordered" evidence="1">
    <location>
        <begin position="49"/>
        <end position="88"/>
    </location>
</feature>
<reference evidence="2 3" key="1">
    <citation type="submission" date="2014-04" db="EMBL/GenBank/DDBJ databases">
        <authorList>
            <consortium name="DOE Joint Genome Institute"/>
            <person name="Kuo A."/>
            <person name="Kohler A."/>
            <person name="Jargeat P."/>
            <person name="Nagy L.G."/>
            <person name="Floudas D."/>
            <person name="Copeland A."/>
            <person name="Barry K.W."/>
            <person name="Cichocki N."/>
            <person name="Veneault-Fourrey C."/>
            <person name="LaButti K."/>
            <person name="Lindquist E.A."/>
            <person name="Lipzen A."/>
            <person name="Lundell T."/>
            <person name="Morin E."/>
            <person name="Murat C."/>
            <person name="Sun H."/>
            <person name="Tunlid A."/>
            <person name="Henrissat B."/>
            <person name="Grigoriev I.V."/>
            <person name="Hibbett D.S."/>
            <person name="Martin F."/>
            <person name="Nordberg H.P."/>
            <person name="Cantor M.N."/>
            <person name="Hua S.X."/>
        </authorList>
    </citation>
    <scope>NUCLEOTIDE SEQUENCE [LARGE SCALE GENOMIC DNA]</scope>
    <source>
        <strain evidence="2 3">Ve08.2h10</strain>
    </source>
</reference>
<dbReference type="AlphaFoldDB" id="A0A0D0D9C2"/>
<organism evidence="2 3">
    <name type="scientific">Paxillus rubicundulus Ve08.2h10</name>
    <dbReference type="NCBI Taxonomy" id="930991"/>
    <lineage>
        <taxon>Eukaryota</taxon>
        <taxon>Fungi</taxon>
        <taxon>Dikarya</taxon>
        <taxon>Basidiomycota</taxon>
        <taxon>Agaricomycotina</taxon>
        <taxon>Agaricomycetes</taxon>
        <taxon>Agaricomycetidae</taxon>
        <taxon>Boletales</taxon>
        <taxon>Paxilineae</taxon>
        <taxon>Paxillaceae</taxon>
        <taxon>Paxillus</taxon>
    </lineage>
</organism>
<dbReference type="HOGENOM" id="CLU_1170964_0_0_1"/>
<dbReference type="InParanoid" id="A0A0D0D9C2"/>
<keyword evidence="3" id="KW-1185">Reference proteome</keyword>
<accession>A0A0D0D9C2</accession>
<evidence type="ECO:0000313" key="2">
    <source>
        <dbReference type="EMBL" id="KIK77039.1"/>
    </source>
</evidence>
<dbReference type="EMBL" id="KN827173">
    <property type="protein sequence ID" value="KIK77039.1"/>
    <property type="molecule type" value="Genomic_DNA"/>
</dbReference>
<feature type="compositionally biased region" description="Low complexity" evidence="1">
    <location>
        <begin position="50"/>
        <end position="67"/>
    </location>
</feature>
<sequence>MPVTHNWLHTINNFPPPLQWFHTTLTSHSTLALQAKDQLRSALAALNTASNHSSPSFNPSLSSNPSSSHRRQNNLPKRPAPLSPEQPDCSHKCSRSFRALDKPIPTDETLPACAVCLSHKFHSKPVVYCAAEKTWDGKHETYTKRVKHKLYVKTTNEQLCTNWQRAEGCTNNHSLKHTCSGCGLPLHGAQRCP</sequence>
<reference evidence="3" key="2">
    <citation type="submission" date="2015-01" db="EMBL/GenBank/DDBJ databases">
        <title>Evolutionary Origins and Diversification of the Mycorrhizal Mutualists.</title>
        <authorList>
            <consortium name="DOE Joint Genome Institute"/>
            <consortium name="Mycorrhizal Genomics Consortium"/>
            <person name="Kohler A."/>
            <person name="Kuo A."/>
            <person name="Nagy L.G."/>
            <person name="Floudas D."/>
            <person name="Copeland A."/>
            <person name="Barry K.W."/>
            <person name="Cichocki N."/>
            <person name="Veneault-Fourrey C."/>
            <person name="LaButti K."/>
            <person name="Lindquist E.A."/>
            <person name="Lipzen A."/>
            <person name="Lundell T."/>
            <person name="Morin E."/>
            <person name="Murat C."/>
            <person name="Riley R."/>
            <person name="Ohm R."/>
            <person name="Sun H."/>
            <person name="Tunlid A."/>
            <person name="Henrissat B."/>
            <person name="Grigoriev I.V."/>
            <person name="Hibbett D.S."/>
            <person name="Martin F."/>
        </authorList>
    </citation>
    <scope>NUCLEOTIDE SEQUENCE [LARGE SCALE GENOMIC DNA]</scope>
    <source>
        <strain evidence="3">Ve08.2h10</strain>
    </source>
</reference>
<evidence type="ECO:0000256" key="1">
    <source>
        <dbReference type="SAM" id="MobiDB-lite"/>
    </source>
</evidence>
<dbReference type="Proteomes" id="UP000054538">
    <property type="component" value="Unassembled WGS sequence"/>
</dbReference>
<name>A0A0D0D9C2_9AGAM</name>
<gene>
    <name evidence="2" type="ORF">PAXRUDRAFT_168030</name>
</gene>
<proteinExistence type="predicted"/>
<evidence type="ECO:0000313" key="3">
    <source>
        <dbReference type="Proteomes" id="UP000054538"/>
    </source>
</evidence>
<protein>
    <submittedName>
        <fullName evidence="2">Uncharacterized protein</fullName>
    </submittedName>
</protein>